<sequence length="279" mass="31285">MATRSFFHLHLVSDSTGETLIMAGRAVAAQYPAVSALEHIYPLVRSERDLDRTIAEIEANPGVVLYTLVEPELAERLERSCREMGAPVLSVLQPIFDLFKSYLGTEVMVKPGAQHVLNADYFRRIDALNYTMMHDDGLMPTDYEEADVLLLGVSRTSKTPTSIYLAHRGVKTANIPLVPGVPLPPEVEHLKNPLIVGLFASPERIVQIRENRVLTLSPHHDVDTYTDRMAVAEEIAQSRRLFSQRGWPMIDVTRRSIEETAAAIQGLLRAHRRARIVET</sequence>
<gene>
    <name evidence="6" type="ORF">C5L14_04995</name>
</gene>
<comment type="similarity">
    <text evidence="5">Belongs to the pyruvate, phosphate/water dikinase regulatory protein family. PDRP subfamily.</text>
</comment>
<dbReference type="GO" id="GO:0016776">
    <property type="term" value="F:phosphotransferase activity, phosphate group as acceptor"/>
    <property type="evidence" value="ECO:0007669"/>
    <property type="project" value="UniProtKB-UniRule"/>
</dbReference>
<dbReference type="OrthoDB" id="9782201at2"/>
<feature type="binding site" evidence="5">
    <location>
        <begin position="152"/>
        <end position="159"/>
    </location>
    <ligand>
        <name>ADP</name>
        <dbReference type="ChEBI" id="CHEBI:456216"/>
    </ligand>
</feature>
<keyword evidence="1 5" id="KW-0723">Serine/threonine-protein kinase</keyword>
<comment type="caution">
    <text evidence="6">The sequence shown here is derived from an EMBL/GenBank/DDBJ whole genome shotgun (WGS) entry which is preliminary data.</text>
</comment>
<evidence type="ECO:0000256" key="1">
    <source>
        <dbReference type="ARBA" id="ARBA00022527"/>
    </source>
</evidence>
<protein>
    <recommendedName>
        <fullName evidence="5">Putative pyruvate, phosphate dikinase regulatory protein</fullName>
        <shortName evidence="5">PPDK regulatory protein</shortName>
        <ecNumber evidence="5">2.7.11.32</ecNumber>
        <ecNumber evidence="5">2.7.4.27</ecNumber>
    </recommendedName>
</protein>
<proteinExistence type="inferred from homology"/>
<dbReference type="RefSeq" id="WP_105860947.1">
    <property type="nucleotide sequence ID" value="NZ_PUEJ01000002.1"/>
</dbReference>
<comment type="catalytic activity">
    <reaction evidence="5">
        <text>N(tele)-phospho-L-histidyl/O-phospho-L-threonyl-[pyruvate, phosphate dikinase] + phosphate + H(+) = N(tele)-phospho-L-histidyl/L-threonyl-[pyruvate, phosphate dikinase] + diphosphate</text>
        <dbReference type="Rhea" id="RHEA:43696"/>
        <dbReference type="Rhea" id="RHEA-COMP:10650"/>
        <dbReference type="Rhea" id="RHEA-COMP:10651"/>
        <dbReference type="ChEBI" id="CHEBI:15378"/>
        <dbReference type="ChEBI" id="CHEBI:30013"/>
        <dbReference type="ChEBI" id="CHEBI:33019"/>
        <dbReference type="ChEBI" id="CHEBI:43474"/>
        <dbReference type="ChEBI" id="CHEBI:61977"/>
        <dbReference type="ChEBI" id="CHEBI:83586"/>
        <dbReference type="EC" id="2.7.4.27"/>
    </reaction>
</comment>
<evidence type="ECO:0000256" key="4">
    <source>
        <dbReference type="ARBA" id="ARBA00022777"/>
    </source>
</evidence>
<dbReference type="Pfam" id="PF03618">
    <property type="entry name" value="Kinase-PPPase"/>
    <property type="match status" value="1"/>
</dbReference>
<evidence type="ECO:0000313" key="6">
    <source>
        <dbReference type="EMBL" id="PRH88596.1"/>
    </source>
</evidence>
<evidence type="ECO:0000256" key="5">
    <source>
        <dbReference type="HAMAP-Rule" id="MF_00921"/>
    </source>
</evidence>
<dbReference type="PANTHER" id="PTHR31756">
    <property type="entry name" value="PYRUVATE, PHOSPHATE DIKINASE REGULATORY PROTEIN 1, CHLOROPLASTIC"/>
    <property type="match status" value="1"/>
</dbReference>
<dbReference type="EC" id="2.7.4.27" evidence="5"/>
<dbReference type="GO" id="GO:0043531">
    <property type="term" value="F:ADP binding"/>
    <property type="evidence" value="ECO:0007669"/>
    <property type="project" value="UniProtKB-UniRule"/>
</dbReference>
<dbReference type="NCBIfam" id="NF003742">
    <property type="entry name" value="PRK05339.1"/>
    <property type="match status" value="1"/>
</dbReference>
<dbReference type="HAMAP" id="MF_00921">
    <property type="entry name" value="PDRP"/>
    <property type="match status" value="1"/>
</dbReference>
<dbReference type="GO" id="GO:0004674">
    <property type="term" value="F:protein serine/threonine kinase activity"/>
    <property type="evidence" value="ECO:0007669"/>
    <property type="project" value="UniProtKB-UniRule"/>
</dbReference>
<dbReference type="InterPro" id="IPR005177">
    <property type="entry name" value="Kinase-pyrophosphorylase"/>
</dbReference>
<dbReference type="EMBL" id="PUEJ01000002">
    <property type="protein sequence ID" value="PRH88596.1"/>
    <property type="molecule type" value="Genomic_DNA"/>
</dbReference>
<dbReference type="Proteomes" id="UP000237682">
    <property type="component" value="Unassembled WGS sequence"/>
</dbReference>
<evidence type="ECO:0000256" key="2">
    <source>
        <dbReference type="ARBA" id="ARBA00022679"/>
    </source>
</evidence>
<keyword evidence="6" id="KW-0670">Pyruvate</keyword>
<dbReference type="EC" id="2.7.11.32" evidence="5"/>
<keyword evidence="4 5" id="KW-0418">Kinase</keyword>
<name>A0A2S9QGV5_9HYPH</name>
<keyword evidence="3 5" id="KW-0547">Nucleotide-binding</keyword>
<comment type="function">
    <text evidence="5">Bifunctional serine/threonine kinase and phosphorylase involved in the regulation of the pyruvate, phosphate dikinase (PPDK) by catalyzing its phosphorylation/dephosphorylation.</text>
</comment>
<reference evidence="6 7" key="1">
    <citation type="submission" date="2018-02" db="EMBL/GenBank/DDBJ databases">
        <title>Whole genome sequencing of endophytic bacterium.</title>
        <authorList>
            <person name="Eedara R."/>
            <person name="Podile A.R."/>
        </authorList>
    </citation>
    <scope>NUCLEOTIDE SEQUENCE [LARGE SCALE GENOMIC DNA]</scope>
    <source>
        <strain evidence="6 7">RP1T</strain>
    </source>
</reference>
<accession>A0A2S9QGV5</accession>
<evidence type="ECO:0000313" key="7">
    <source>
        <dbReference type="Proteomes" id="UP000237682"/>
    </source>
</evidence>
<dbReference type="PANTHER" id="PTHR31756:SF3">
    <property type="entry name" value="PYRUVATE, PHOSPHATE DIKINASE REGULATORY PROTEIN 1, CHLOROPLASTIC"/>
    <property type="match status" value="1"/>
</dbReference>
<dbReference type="GO" id="GO:0005524">
    <property type="term" value="F:ATP binding"/>
    <property type="evidence" value="ECO:0007669"/>
    <property type="project" value="InterPro"/>
</dbReference>
<keyword evidence="2 5" id="KW-0808">Transferase</keyword>
<evidence type="ECO:0000256" key="3">
    <source>
        <dbReference type="ARBA" id="ARBA00022741"/>
    </source>
</evidence>
<keyword evidence="7" id="KW-1185">Reference proteome</keyword>
<dbReference type="AlphaFoldDB" id="A0A2S9QGV5"/>
<dbReference type="InterPro" id="IPR026565">
    <property type="entry name" value="PPDK_reg"/>
</dbReference>
<organism evidence="6 7">
    <name type="scientific">Labrys okinawensis</name>
    <dbReference type="NCBI Taxonomy" id="346911"/>
    <lineage>
        <taxon>Bacteria</taxon>
        <taxon>Pseudomonadati</taxon>
        <taxon>Pseudomonadota</taxon>
        <taxon>Alphaproteobacteria</taxon>
        <taxon>Hyphomicrobiales</taxon>
        <taxon>Xanthobacteraceae</taxon>
        <taxon>Labrys</taxon>
    </lineage>
</organism>
<comment type="catalytic activity">
    <reaction evidence="5">
        <text>N(tele)-phospho-L-histidyl/L-threonyl-[pyruvate, phosphate dikinase] + ADP = N(tele)-phospho-L-histidyl/O-phospho-L-threonyl-[pyruvate, phosphate dikinase] + AMP + H(+)</text>
        <dbReference type="Rhea" id="RHEA:43692"/>
        <dbReference type="Rhea" id="RHEA-COMP:10650"/>
        <dbReference type="Rhea" id="RHEA-COMP:10651"/>
        <dbReference type="ChEBI" id="CHEBI:15378"/>
        <dbReference type="ChEBI" id="CHEBI:30013"/>
        <dbReference type="ChEBI" id="CHEBI:61977"/>
        <dbReference type="ChEBI" id="CHEBI:83586"/>
        <dbReference type="ChEBI" id="CHEBI:456215"/>
        <dbReference type="ChEBI" id="CHEBI:456216"/>
        <dbReference type="EC" id="2.7.11.32"/>
    </reaction>
</comment>